<keyword evidence="2" id="KW-1133">Transmembrane helix</keyword>
<comment type="caution">
    <text evidence="3">The sequence shown here is derived from an EMBL/GenBank/DDBJ whole genome shotgun (WGS) entry which is preliminary data.</text>
</comment>
<evidence type="ECO:0000256" key="1">
    <source>
        <dbReference type="SAM" id="MobiDB-lite"/>
    </source>
</evidence>
<gene>
    <name evidence="3" type="ORF">O4213_03675</name>
</gene>
<dbReference type="RefSeq" id="WP_301569547.1">
    <property type="nucleotide sequence ID" value="NZ_JAPWIE010000001.1"/>
</dbReference>
<feature type="transmembrane region" description="Helical" evidence="2">
    <location>
        <begin position="20"/>
        <end position="41"/>
    </location>
</feature>
<organism evidence="3 4">
    <name type="scientific">Gordonia rubripertincta</name>
    <name type="common">Rhodococcus corallinus</name>
    <dbReference type="NCBI Taxonomy" id="36822"/>
    <lineage>
        <taxon>Bacteria</taxon>
        <taxon>Bacillati</taxon>
        <taxon>Actinomycetota</taxon>
        <taxon>Actinomycetes</taxon>
        <taxon>Mycobacteriales</taxon>
        <taxon>Gordoniaceae</taxon>
        <taxon>Gordonia</taxon>
    </lineage>
</organism>
<feature type="compositionally biased region" description="Low complexity" evidence="1">
    <location>
        <begin position="42"/>
        <end position="53"/>
    </location>
</feature>
<dbReference type="EMBL" id="JAPWIE010000001">
    <property type="protein sequence ID" value="MCZ4549065.1"/>
    <property type="molecule type" value="Genomic_DNA"/>
</dbReference>
<evidence type="ECO:0000313" key="4">
    <source>
        <dbReference type="Proteomes" id="UP001067235"/>
    </source>
</evidence>
<evidence type="ECO:0008006" key="5">
    <source>
        <dbReference type="Google" id="ProtNLM"/>
    </source>
</evidence>
<accession>A0ABT4MPY7</accession>
<keyword evidence="2" id="KW-0472">Membrane</keyword>
<keyword evidence="2" id="KW-0812">Transmembrane</keyword>
<evidence type="ECO:0000256" key="2">
    <source>
        <dbReference type="SAM" id="Phobius"/>
    </source>
</evidence>
<dbReference type="Proteomes" id="UP001067235">
    <property type="component" value="Unassembled WGS sequence"/>
</dbReference>
<feature type="region of interest" description="Disordered" evidence="1">
    <location>
        <begin position="42"/>
        <end position="65"/>
    </location>
</feature>
<proteinExistence type="predicted"/>
<reference evidence="3" key="1">
    <citation type="submission" date="2022-12" db="EMBL/GenBank/DDBJ databases">
        <authorList>
            <person name="Krivoruchko A.V."/>
            <person name="Elkin A."/>
        </authorList>
    </citation>
    <scope>NUCLEOTIDE SEQUENCE</scope>
    <source>
        <strain evidence="3">IEGM 1388</strain>
    </source>
</reference>
<keyword evidence="4" id="KW-1185">Reference proteome</keyword>
<name>A0ABT4MPY7_GORRU</name>
<sequence length="467" mass="48873">MSEPSTPEDEQGGARRGRRVAWVVVVIAAIVACAVTLTVTLTDSGTDGDTQTQESTQRPQNPFEEARTLGVSQVLADYSAALRNGDAATAATALDQSATEIVRDRTRGSAEGIGLLPISTFEYRLSSTRGPERLVPAELQDRLDAQGSSDSWVAPVQLRYAYEGIDSTPVVLEVPMVMARYPDGWKIVADAGPVFGEAGPAGQVWQYERPAASPVSTPPGDSLVLTNGTSPLTDVLGRLLPAATESVTGFWGTRWAQGAGVIVAGSDDEFASITGSSPADADAAAAVTVFSSIDPAGPTALGQRVVFTPQSAGLDPNTLAVVLRHELFHVAARTATAEAAPVWVTEGVAEYVGRRGTYTRLEQAAPALAAEITANGPPADLPADANFAPSNPDAALAYQSAWSVAAFIADTYGDDKLKRFYVALAGADQPTDPALVVTAQNTAAQIVLGISRDDLVSRWRAWLGQQV</sequence>
<evidence type="ECO:0000313" key="3">
    <source>
        <dbReference type="EMBL" id="MCZ4549065.1"/>
    </source>
</evidence>
<protein>
    <recommendedName>
        <fullName evidence="5">Peptidase MA-like domain-containing protein</fullName>
    </recommendedName>
</protein>